<protein>
    <submittedName>
        <fullName evidence="2">Outer membrane lipoprotein carrier protein LolA</fullName>
    </submittedName>
</protein>
<accession>A0A938BQE0</accession>
<dbReference type="InterPro" id="IPR029046">
    <property type="entry name" value="LolA/LolB/LppX"/>
</dbReference>
<name>A0A938BQE0_UNCW3</name>
<dbReference type="PANTHER" id="PTHR35869:SF1">
    <property type="entry name" value="OUTER-MEMBRANE LIPOPROTEIN CARRIER PROTEIN"/>
    <property type="match status" value="1"/>
</dbReference>
<feature type="chain" id="PRO_5036714317" evidence="1">
    <location>
        <begin position="22"/>
        <end position="201"/>
    </location>
</feature>
<gene>
    <name evidence="2" type="ORF">FJY68_09570</name>
</gene>
<dbReference type="CDD" id="cd16325">
    <property type="entry name" value="LolA"/>
    <property type="match status" value="1"/>
</dbReference>
<feature type="signal peptide" evidence="1">
    <location>
        <begin position="1"/>
        <end position="21"/>
    </location>
</feature>
<comment type="caution">
    <text evidence="2">The sequence shown here is derived from an EMBL/GenBank/DDBJ whole genome shotgun (WGS) entry which is preliminary data.</text>
</comment>
<organism evidence="2 3">
    <name type="scientific">candidate division WOR-3 bacterium</name>
    <dbReference type="NCBI Taxonomy" id="2052148"/>
    <lineage>
        <taxon>Bacteria</taxon>
        <taxon>Bacteria division WOR-3</taxon>
    </lineage>
</organism>
<evidence type="ECO:0000313" key="3">
    <source>
        <dbReference type="Proteomes" id="UP000779900"/>
    </source>
</evidence>
<dbReference type="Pfam" id="PF03548">
    <property type="entry name" value="LolA"/>
    <property type="match status" value="1"/>
</dbReference>
<proteinExistence type="predicted"/>
<dbReference type="InterPro" id="IPR004564">
    <property type="entry name" value="OM_lipoprot_carrier_LolA-like"/>
</dbReference>
<keyword evidence="2" id="KW-0449">Lipoprotein</keyword>
<dbReference type="SUPFAM" id="SSF89392">
    <property type="entry name" value="Prokaryotic lipoproteins and lipoprotein localization factors"/>
    <property type="match status" value="1"/>
</dbReference>
<evidence type="ECO:0000256" key="1">
    <source>
        <dbReference type="SAM" id="SignalP"/>
    </source>
</evidence>
<dbReference type="Proteomes" id="UP000779900">
    <property type="component" value="Unassembled WGS sequence"/>
</dbReference>
<evidence type="ECO:0000313" key="2">
    <source>
        <dbReference type="EMBL" id="MBM3332081.1"/>
    </source>
</evidence>
<dbReference type="Gene3D" id="2.50.20.10">
    <property type="entry name" value="Lipoprotein localisation LolA/LolB/LppX"/>
    <property type="match status" value="1"/>
</dbReference>
<keyword evidence="1" id="KW-0732">Signal</keyword>
<dbReference type="PANTHER" id="PTHR35869">
    <property type="entry name" value="OUTER-MEMBRANE LIPOPROTEIN CARRIER PROTEIN"/>
    <property type="match status" value="1"/>
</dbReference>
<dbReference type="AlphaFoldDB" id="A0A938BQE0"/>
<reference evidence="2" key="1">
    <citation type="submission" date="2019-03" db="EMBL/GenBank/DDBJ databases">
        <title>Lake Tanganyika Metagenome-Assembled Genomes (MAGs).</title>
        <authorList>
            <person name="Tran P."/>
        </authorList>
    </citation>
    <scope>NUCLEOTIDE SEQUENCE</scope>
    <source>
        <strain evidence="2">K_DeepCast_150m_m2_040</strain>
    </source>
</reference>
<dbReference type="EMBL" id="VGIR01000059">
    <property type="protein sequence ID" value="MBM3332081.1"/>
    <property type="molecule type" value="Genomic_DNA"/>
</dbReference>
<sequence length="201" mass="22293">MRRITLLLVCCLCLAAASDHPIWVNLRSTYLGLKTLSGLFTENICSEKEGTCTQFEGRFAISLPDRYRLEVTEGQKQLFVSDGVNVWAYLPEFGRAIKRPPGGVAPIMAFLEPILDSTSTVEVAKDSSGIYVVKVCPDGDMSAMGDLVLELNETGTQIDGFSFRDGMGQKLHFSFYNQDWNPKLDPALFKFKPPKGVTVEK</sequence>